<evidence type="ECO:0000313" key="2">
    <source>
        <dbReference type="WBParaSite" id="PEQ_0000957401-mRNA-1"/>
    </source>
</evidence>
<protein>
    <submittedName>
        <fullName evidence="2">Uncharacterized protein</fullName>
    </submittedName>
</protein>
<organism evidence="1 2">
    <name type="scientific">Parascaris equorum</name>
    <name type="common">Equine roundworm</name>
    <dbReference type="NCBI Taxonomy" id="6256"/>
    <lineage>
        <taxon>Eukaryota</taxon>
        <taxon>Metazoa</taxon>
        <taxon>Ecdysozoa</taxon>
        <taxon>Nematoda</taxon>
        <taxon>Chromadorea</taxon>
        <taxon>Rhabditida</taxon>
        <taxon>Spirurina</taxon>
        <taxon>Ascaridomorpha</taxon>
        <taxon>Ascaridoidea</taxon>
        <taxon>Ascarididae</taxon>
        <taxon>Parascaris</taxon>
    </lineage>
</organism>
<proteinExistence type="predicted"/>
<dbReference type="WBParaSite" id="PEQ_0000957401-mRNA-1">
    <property type="protein sequence ID" value="PEQ_0000957401-mRNA-1"/>
    <property type="gene ID" value="PEQ_0000957401"/>
</dbReference>
<evidence type="ECO:0000313" key="1">
    <source>
        <dbReference type="Proteomes" id="UP000887564"/>
    </source>
</evidence>
<keyword evidence="1" id="KW-1185">Reference proteome</keyword>
<dbReference type="Proteomes" id="UP000887564">
    <property type="component" value="Unplaced"/>
</dbReference>
<name>A0A914RXI6_PAREQ</name>
<dbReference type="AlphaFoldDB" id="A0A914RXI6"/>
<sequence>MVLGESLTLFSGPEVFKDDVVKACADRIFRSYVIPKAKRGELSLIAIEPVAKLDAFMPL</sequence>
<reference evidence="2" key="1">
    <citation type="submission" date="2022-11" db="UniProtKB">
        <authorList>
            <consortium name="WormBaseParasite"/>
        </authorList>
    </citation>
    <scope>IDENTIFICATION</scope>
</reference>
<accession>A0A914RXI6</accession>